<evidence type="ECO:0000313" key="1">
    <source>
        <dbReference type="EMBL" id="KAK3044586.1"/>
    </source>
</evidence>
<protein>
    <submittedName>
        <fullName evidence="1">Uncharacterized protein</fullName>
    </submittedName>
</protein>
<comment type="caution">
    <text evidence="1">The sequence shown here is derived from an EMBL/GenBank/DDBJ whole genome shotgun (WGS) entry which is preliminary data.</text>
</comment>
<keyword evidence="2" id="KW-1185">Reference proteome</keyword>
<gene>
    <name evidence="1" type="ORF">LTS18_000883</name>
</gene>
<organism evidence="1 2">
    <name type="scientific">Coniosporium uncinatum</name>
    <dbReference type="NCBI Taxonomy" id="93489"/>
    <lineage>
        <taxon>Eukaryota</taxon>
        <taxon>Fungi</taxon>
        <taxon>Dikarya</taxon>
        <taxon>Ascomycota</taxon>
        <taxon>Pezizomycotina</taxon>
        <taxon>Dothideomycetes</taxon>
        <taxon>Dothideomycetes incertae sedis</taxon>
        <taxon>Coniosporium</taxon>
    </lineage>
</organism>
<reference evidence="1" key="1">
    <citation type="submission" date="2024-09" db="EMBL/GenBank/DDBJ databases">
        <title>Black Yeasts Isolated from many extreme environments.</title>
        <authorList>
            <person name="Coleine C."/>
            <person name="Stajich J.E."/>
            <person name="Selbmann L."/>
        </authorList>
    </citation>
    <scope>NUCLEOTIDE SEQUENCE</scope>
    <source>
        <strain evidence="1">CCFEE 5737</strain>
    </source>
</reference>
<feature type="non-terminal residue" evidence="1">
    <location>
        <position position="1"/>
    </location>
</feature>
<sequence length="193" mass="20983">TLSATSSETQASSPAVSWRLIALTCLCQTLQVDEKPLPSKHYMRLLLQGQVYAQDWTYVHFSAQVQAVLYSLRLLKQVLGVTSALNTIGKAEEVAVAVAGLEDCLAQMPTLCDLFPAKPVELSNVSSLVDNMLETVGFNSEETFTEPADVKKKKKKGKKKRKAAEKEEGGAGAVKQAKHVQRGSNMYALLDGL</sequence>
<dbReference type="Proteomes" id="UP001186974">
    <property type="component" value="Unassembled WGS sequence"/>
</dbReference>
<evidence type="ECO:0000313" key="2">
    <source>
        <dbReference type="Proteomes" id="UP001186974"/>
    </source>
</evidence>
<accession>A0ACC3CUG3</accession>
<proteinExistence type="predicted"/>
<name>A0ACC3CUG3_9PEZI</name>
<dbReference type="EMBL" id="JAWDJW010011744">
    <property type="protein sequence ID" value="KAK3044586.1"/>
    <property type="molecule type" value="Genomic_DNA"/>
</dbReference>